<comment type="caution">
    <text evidence="3">The sequence shown here is derived from an EMBL/GenBank/DDBJ whole genome shotgun (WGS) entry which is preliminary data.</text>
</comment>
<evidence type="ECO:0000256" key="1">
    <source>
        <dbReference type="SAM" id="MobiDB-lite"/>
    </source>
</evidence>
<dbReference type="Proteomes" id="UP000294003">
    <property type="component" value="Unassembled WGS sequence"/>
</dbReference>
<keyword evidence="2" id="KW-0732">Signal</keyword>
<sequence>MSVSYSLTSSLFLSCVPALMTERVTGTTTEFTTVYETVLQAACSTGQWWPTYTITETCTGAPAVWTPNPIPPGFVVSTVKCPVCEPTDVVITCPGAQPTGIAPSYVIEGSNGGTAVEITATPAPPAPAPAPPMGGPTTMATAVANPPTGGEDDMGDMGGEGGRRSCSSWSSWNPWNPWACWGPWGG</sequence>
<gene>
    <name evidence="3" type="ORF">DL762_004535</name>
</gene>
<evidence type="ECO:0000313" key="4">
    <source>
        <dbReference type="Proteomes" id="UP000294003"/>
    </source>
</evidence>
<evidence type="ECO:0000313" key="3">
    <source>
        <dbReference type="EMBL" id="RYO86871.1"/>
    </source>
</evidence>
<accession>A0ABY0HBU4</accession>
<organism evidence="3 4">
    <name type="scientific">Monosporascus cannonballus</name>
    <dbReference type="NCBI Taxonomy" id="155416"/>
    <lineage>
        <taxon>Eukaryota</taxon>
        <taxon>Fungi</taxon>
        <taxon>Dikarya</taxon>
        <taxon>Ascomycota</taxon>
        <taxon>Pezizomycotina</taxon>
        <taxon>Sordariomycetes</taxon>
        <taxon>Xylariomycetidae</taxon>
        <taxon>Xylariales</taxon>
        <taxon>Xylariales incertae sedis</taxon>
        <taxon>Monosporascus</taxon>
    </lineage>
</organism>
<evidence type="ECO:0000256" key="2">
    <source>
        <dbReference type="SAM" id="SignalP"/>
    </source>
</evidence>
<keyword evidence="4" id="KW-1185">Reference proteome</keyword>
<evidence type="ECO:0008006" key="5">
    <source>
        <dbReference type="Google" id="ProtNLM"/>
    </source>
</evidence>
<name>A0ABY0HBU4_9PEZI</name>
<reference evidence="3 4" key="1">
    <citation type="submission" date="2018-06" db="EMBL/GenBank/DDBJ databases">
        <title>Complete Genomes of Monosporascus.</title>
        <authorList>
            <person name="Robinson A.J."/>
            <person name="Natvig D.O."/>
        </authorList>
    </citation>
    <scope>NUCLEOTIDE SEQUENCE [LARGE SCALE GENOMIC DNA]</scope>
    <source>
        <strain evidence="3 4">CBS 609.92</strain>
    </source>
</reference>
<protein>
    <recommendedName>
        <fullName evidence="5">Expansin-like EG45 domain-containing protein</fullName>
    </recommendedName>
</protein>
<feature type="chain" id="PRO_5046799193" description="Expansin-like EG45 domain-containing protein" evidence="2">
    <location>
        <begin position="27"/>
        <end position="186"/>
    </location>
</feature>
<proteinExistence type="predicted"/>
<feature type="region of interest" description="Disordered" evidence="1">
    <location>
        <begin position="146"/>
        <end position="168"/>
    </location>
</feature>
<dbReference type="EMBL" id="QJNS01000108">
    <property type="protein sequence ID" value="RYO86871.1"/>
    <property type="molecule type" value="Genomic_DNA"/>
</dbReference>
<feature type="signal peptide" evidence="2">
    <location>
        <begin position="1"/>
        <end position="26"/>
    </location>
</feature>